<dbReference type="AlphaFoldDB" id="A0A3B5Q3K3"/>
<dbReference type="GO" id="GO:0048738">
    <property type="term" value="P:cardiac muscle tissue development"/>
    <property type="evidence" value="ECO:0007669"/>
    <property type="project" value="TreeGrafter"/>
</dbReference>
<evidence type="ECO:0000259" key="3">
    <source>
        <dbReference type="PROSITE" id="PS50835"/>
    </source>
</evidence>
<evidence type="ECO:0000313" key="5">
    <source>
        <dbReference type="Ensembl" id="ENSXMAP00000026423.1"/>
    </source>
</evidence>
<reference evidence="6" key="1">
    <citation type="submission" date="2012-01" db="EMBL/GenBank/DDBJ databases">
        <authorList>
            <person name="Walter R."/>
            <person name="Schartl M."/>
            <person name="Warren W."/>
        </authorList>
    </citation>
    <scope>NUCLEOTIDE SEQUENCE [LARGE SCALE GENOMIC DNA]</scope>
    <source>
        <strain evidence="6">JP 163 A</strain>
    </source>
</reference>
<keyword evidence="2" id="KW-0393">Immunoglobulin domain</keyword>
<dbReference type="InterPro" id="IPR013098">
    <property type="entry name" value="Ig_I-set"/>
</dbReference>
<reference evidence="6" key="2">
    <citation type="journal article" date="2013" name="Nat. Genet.">
        <title>The genome of the platyfish, Xiphophorus maculatus, provides insights into evolutionary adaptation and several complex traits.</title>
        <authorList>
            <person name="Schartl M."/>
            <person name="Walter R.B."/>
            <person name="Shen Y."/>
            <person name="Garcia T."/>
            <person name="Catchen J."/>
            <person name="Amores A."/>
            <person name="Braasch I."/>
            <person name="Chalopin D."/>
            <person name="Volff J.N."/>
            <person name="Lesch K.P."/>
            <person name="Bisazza A."/>
            <person name="Minx P."/>
            <person name="Hillier L."/>
            <person name="Wilson R.K."/>
            <person name="Fuerstenberg S."/>
            <person name="Boore J."/>
            <person name="Searle S."/>
            <person name="Postlethwait J.H."/>
            <person name="Warren W.C."/>
        </authorList>
    </citation>
    <scope>NUCLEOTIDE SEQUENCE [LARGE SCALE GENOMIC DNA]</scope>
    <source>
        <strain evidence="6">JP 163 A</strain>
    </source>
</reference>
<dbReference type="PROSITE" id="PS50835">
    <property type="entry name" value="IG_LIKE"/>
    <property type="match status" value="1"/>
</dbReference>
<dbReference type="Pfam" id="PF07679">
    <property type="entry name" value="I-set"/>
    <property type="match status" value="2"/>
</dbReference>
<dbReference type="InterPro" id="IPR007110">
    <property type="entry name" value="Ig-like_dom"/>
</dbReference>
<reference evidence="5" key="3">
    <citation type="submission" date="2025-08" db="UniProtKB">
        <authorList>
            <consortium name="Ensembl"/>
        </authorList>
    </citation>
    <scope>IDENTIFICATION</scope>
    <source>
        <strain evidence="5">JP 163 A</strain>
    </source>
</reference>
<dbReference type="Proteomes" id="UP000002852">
    <property type="component" value="Unassembled WGS sequence"/>
</dbReference>
<dbReference type="PROSITE" id="PS50853">
    <property type="entry name" value="FN3"/>
    <property type="match status" value="5"/>
</dbReference>
<dbReference type="PANTHER" id="PTHR14340">
    <property type="entry name" value="MICROFIBRIL-ASSOCIATED GLYCOPROTEIN 3"/>
    <property type="match status" value="1"/>
</dbReference>
<feature type="domain" description="Fibronectin type-III" evidence="4">
    <location>
        <begin position="380"/>
        <end position="473"/>
    </location>
</feature>
<dbReference type="SUPFAM" id="SSF49265">
    <property type="entry name" value="Fibronectin type III"/>
    <property type="match status" value="3"/>
</dbReference>
<dbReference type="FunFam" id="2.60.40.10:FF:000011">
    <property type="entry name" value="Titin b"/>
    <property type="match status" value="1"/>
</dbReference>
<dbReference type="InterPro" id="IPR036179">
    <property type="entry name" value="Ig-like_dom_sf"/>
</dbReference>
<evidence type="ECO:0000313" key="6">
    <source>
        <dbReference type="Proteomes" id="UP000002852"/>
    </source>
</evidence>
<dbReference type="FunFam" id="2.60.40.10:FF:000002">
    <property type="entry name" value="Titin a"/>
    <property type="match status" value="1"/>
</dbReference>
<evidence type="ECO:0000256" key="2">
    <source>
        <dbReference type="ARBA" id="ARBA00023319"/>
    </source>
</evidence>
<dbReference type="GeneTree" id="ENSGT01150000286978"/>
<evidence type="ECO:0008006" key="7">
    <source>
        <dbReference type="Google" id="ProtNLM"/>
    </source>
</evidence>
<feature type="domain" description="Fibronectin type-III" evidence="4">
    <location>
        <begin position="1"/>
        <end position="82"/>
    </location>
</feature>
<dbReference type="Pfam" id="PF00041">
    <property type="entry name" value="fn3"/>
    <property type="match status" value="4"/>
</dbReference>
<dbReference type="PANTHER" id="PTHR14340:SF13">
    <property type="entry name" value="TITIN"/>
    <property type="match status" value="1"/>
</dbReference>
<dbReference type="SUPFAM" id="SSF48726">
    <property type="entry name" value="Immunoglobulin"/>
    <property type="match status" value="2"/>
</dbReference>
<dbReference type="InterPro" id="IPR036116">
    <property type="entry name" value="FN3_sf"/>
</dbReference>
<dbReference type="FunFam" id="2.60.40.10:FF:000034">
    <property type="entry name" value="Titin isoform A"/>
    <property type="match status" value="1"/>
</dbReference>
<dbReference type="SMART" id="SM00409">
    <property type="entry name" value="IG"/>
    <property type="match status" value="1"/>
</dbReference>
<evidence type="ECO:0000256" key="1">
    <source>
        <dbReference type="ARBA" id="ARBA00022737"/>
    </source>
</evidence>
<name>A0A3B5Q3K3_XIPMA</name>
<organism evidence="5 6">
    <name type="scientific">Xiphophorus maculatus</name>
    <name type="common">Southern platyfish</name>
    <name type="synonym">Platypoecilus maculatus</name>
    <dbReference type="NCBI Taxonomy" id="8083"/>
    <lineage>
        <taxon>Eukaryota</taxon>
        <taxon>Metazoa</taxon>
        <taxon>Chordata</taxon>
        <taxon>Craniata</taxon>
        <taxon>Vertebrata</taxon>
        <taxon>Euteleostomi</taxon>
        <taxon>Actinopterygii</taxon>
        <taxon>Neopterygii</taxon>
        <taxon>Teleostei</taxon>
        <taxon>Neoteleostei</taxon>
        <taxon>Acanthomorphata</taxon>
        <taxon>Ovalentaria</taxon>
        <taxon>Atherinomorphae</taxon>
        <taxon>Cyprinodontiformes</taxon>
        <taxon>Poeciliidae</taxon>
        <taxon>Poeciliinae</taxon>
        <taxon>Xiphophorus</taxon>
    </lineage>
</organism>
<dbReference type="InterPro" id="IPR003599">
    <property type="entry name" value="Ig_sub"/>
</dbReference>
<protein>
    <recommendedName>
        <fullName evidence="7">Titin</fullName>
    </recommendedName>
</protein>
<feature type="domain" description="Fibronectin type-III" evidence="4">
    <location>
        <begin position="88"/>
        <end position="178"/>
    </location>
</feature>
<dbReference type="CDD" id="cd00063">
    <property type="entry name" value="FN3"/>
    <property type="match status" value="4"/>
</dbReference>
<dbReference type="GO" id="GO:0008307">
    <property type="term" value="F:structural constituent of muscle"/>
    <property type="evidence" value="ECO:0007669"/>
    <property type="project" value="TreeGrafter"/>
</dbReference>
<feature type="domain" description="Ig-like" evidence="3">
    <location>
        <begin position="284"/>
        <end position="373"/>
    </location>
</feature>
<feature type="domain" description="Fibronectin type-III" evidence="4">
    <location>
        <begin position="549"/>
        <end position="645"/>
    </location>
</feature>
<keyword evidence="1" id="KW-0677">Repeat</keyword>
<keyword evidence="6" id="KW-1185">Reference proteome</keyword>
<proteinExistence type="predicted"/>
<evidence type="ECO:0000259" key="4">
    <source>
        <dbReference type="PROSITE" id="PS50853"/>
    </source>
</evidence>
<sequence length="659" mass="72164">MVLSWEVPSEDGGSPITGYIIEKHDKEGVRWTRCNRQTVTDLTFKVTGLLESHIYEFRVAAENAVGVGEPSTSTVFYKALDPIFRPGPPQNPKVTDTTKSSVLLSWGKPVCDGGCEIQAYIVECCIATEPVVQPEAPDASASTTDVPAENWIICTPPTVNSHGVSEALESAAVTMKNPFVPPGSPHIEDIFNITHDGMTITWSAPETDGGTEIIGYIVEVCKAEEEEWKMVTPPTGLRVNKYEIPKLTEGQEYKIQVCALNKMGVGEPVVLSGTAKPEERMDPPQIYLDSELRKGITVKAGGSVRIYIPFKGRPTPEIKWTKDDGDLSEKAVVEKAVNFTQLSIDSSDRHDSGKYTLSLTNSSGSVSEFVSVKVLDTPGAPQNLVVKDIKKDSVTLVWDKPEHDGGSRIGGYLIEMQPKGTDKWGVAGNPKTCEGTVTGLTAGIEYLFRIIAYNEKGKSEPKALAAPVIANDMTIEPSIKMQFNTYNVLAGKDLKLEFPVLGRPKPKISWAKDGQALKVTSRVNYPKLLLMYPFSSFDLDVFHIDVVEPPANVRVTEVTKNSVSLTWQKPPFDGGSKITGYSVERREAPNGRWVKANFTNIIELGFTAYGLTQDESYEFRVYAKNAVGSVSNPSLIAGPVTCVDACGRLWIQFCIFMFC</sequence>
<dbReference type="CDD" id="cd05748">
    <property type="entry name" value="Ig_Titin_like"/>
    <property type="match status" value="1"/>
</dbReference>
<dbReference type="SMART" id="SM00060">
    <property type="entry name" value="FN3"/>
    <property type="match status" value="5"/>
</dbReference>
<feature type="domain" description="Fibronectin type-III" evidence="4">
    <location>
        <begin position="181"/>
        <end position="280"/>
    </location>
</feature>
<dbReference type="GO" id="GO:0045214">
    <property type="term" value="P:sarcomere organization"/>
    <property type="evidence" value="ECO:0007669"/>
    <property type="project" value="TreeGrafter"/>
</dbReference>
<dbReference type="InterPro" id="IPR003961">
    <property type="entry name" value="FN3_dom"/>
</dbReference>
<dbReference type="GO" id="GO:0031430">
    <property type="term" value="C:M band"/>
    <property type="evidence" value="ECO:0007669"/>
    <property type="project" value="TreeGrafter"/>
</dbReference>
<dbReference type="FunFam" id="2.60.40.10:FF:000112">
    <property type="entry name" value="Titin a"/>
    <property type="match status" value="1"/>
</dbReference>
<reference evidence="5" key="4">
    <citation type="submission" date="2025-09" db="UniProtKB">
        <authorList>
            <consortium name="Ensembl"/>
        </authorList>
    </citation>
    <scope>IDENTIFICATION</scope>
    <source>
        <strain evidence="5">JP 163 A</strain>
    </source>
</reference>
<dbReference type="InterPro" id="IPR013783">
    <property type="entry name" value="Ig-like_fold"/>
</dbReference>
<dbReference type="Ensembl" id="ENSXMAT00000036003.1">
    <property type="protein sequence ID" value="ENSXMAP00000026423.1"/>
    <property type="gene ID" value="ENSXMAG00000023791.1"/>
</dbReference>
<accession>A0A3B5Q3K3</accession>
<dbReference type="PRINTS" id="PR00014">
    <property type="entry name" value="FNTYPEIII"/>
</dbReference>
<dbReference type="Gene3D" id="2.60.40.10">
    <property type="entry name" value="Immunoglobulins"/>
    <property type="match status" value="7"/>
</dbReference>